<evidence type="ECO:0000259" key="3">
    <source>
        <dbReference type="SMART" id="SM00487"/>
    </source>
</evidence>
<dbReference type="InterPro" id="IPR027417">
    <property type="entry name" value="P-loop_NTPase"/>
</dbReference>
<feature type="region of interest" description="Disordered" evidence="2">
    <location>
        <begin position="1585"/>
        <end position="1613"/>
    </location>
</feature>
<evidence type="ECO:0000313" key="5">
    <source>
        <dbReference type="Proteomes" id="UP000306196"/>
    </source>
</evidence>
<comment type="caution">
    <text evidence="4">The sequence shown here is derived from an EMBL/GenBank/DDBJ whole genome shotgun (WGS) entry which is preliminary data.</text>
</comment>
<accession>A0A5R8KG49</accession>
<dbReference type="EMBL" id="VAUV01000005">
    <property type="protein sequence ID" value="TLD71287.1"/>
    <property type="molecule type" value="Genomic_DNA"/>
</dbReference>
<keyword evidence="4" id="KW-0547">Nucleotide-binding</keyword>
<dbReference type="Proteomes" id="UP000306196">
    <property type="component" value="Unassembled WGS sequence"/>
</dbReference>
<dbReference type="RefSeq" id="WP_138085502.1">
    <property type="nucleotide sequence ID" value="NZ_VAUV01000005.1"/>
</dbReference>
<gene>
    <name evidence="4" type="ORF">FEM03_07080</name>
</gene>
<dbReference type="Pfam" id="PF04851">
    <property type="entry name" value="ResIII"/>
    <property type="match status" value="1"/>
</dbReference>
<evidence type="ECO:0000313" key="4">
    <source>
        <dbReference type="EMBL" id="TLD71287.1"/>
    </source>
</evidence>
<keyword evidence="4" id="KW-0347">Helicase</keyword>
<keyword evidence="4" id="KW-0067">ATP-binding</keyword>
<dbReference type="PANTHER" id="PTHR41313:SF1">
    <property type="entry name" value="DNA METHYLASE ADENINE-SPECIFIC DOMAIN-CONTAINING PROTEIN"/>
    <property type="match status" value="1"/>
</dbReference>
<dbReference type="GO" id="GO:0004386">
    <property type="term" value="F:helicase activity"/>
    <property type="evidence" value="ECO:0007669"/>
    <property type="project" value="UniProtKB-KW"/>
</dbReference>
<dbReference type="InterPro" id="IPR052933">
    <property type="entry name" value="DNA_Protect_Modify"/>
</dbReference>
<dbReference type="GO" id="GO:0003677">
    <property type="term" value="F:DNA binding"/>
    <property type="evidence" value="ECO:0007669"/>
    <property type="project" value="InterPro"/>
</dbReference>
<proteinExistence type="predicted"/>
<dbReference type="InterPro" id="IPR029063">
    <property type="entry name" value="SAM-dependent_MTases_sf"/>
</dbReference>
<dbReference type="Gene3D" id="3.40.50.300">
    <property type="entry name" value="P-loop containing nucleotide triphosphate hydrolases"/>
    <property type="match status" value="2"/>
</dbReference>
<dbReference type="GO" id="GO:0016787">
    <property type="term" value="F:hydrolase activity"/>
    <property type="evidence" value="ECO:0007669"/>
    <property type="project" value="InterPro"/>
</dbReference>
<dbReference type="GO" id="GO:0005524">
    <property type="term" value="F:ATP binding"/>
    <property type="evidence" value="ECO:0007669"/>
    <property type="project" value="InterPro"/>
</dbReference>
<evidence type="ECO:0000256" key="2">
    <source>
        <dbReference type="SAM" id="MobiDB-lite"/>
    </source>
</evidence>
<protein>
    <submittedName>
        <fullName evidence="4">Helicase</fullName>
    </submittedName>
</protein>
<dbReference type="SUPFAM" id="SSF52540">
    <property type="entry name" value="P-loop containing nucleoside triphosphate hydrolases"/>
    <property type="match status" value="2"/>
</dbReference>
<feature type="coiled-coil region" evidence="1">
    <location>
        <begin position="1519"/>
        <end position="1553"/>
    </location>
</feature>
<keyword evidence="4" id="KW-0378">Hydrolase</keyword>
<keyword evidence="5" id="KW-1185">Reference proteome</keyword>
<sequence>MGNGQGELHPAAIGNRRINGTSDYRILPDDNVGGGSLKEKSLANFRAIEVLNAVRKENRQATAEEQQTLVRYVGWGGIPQVFATHEDETWQQERERLRELLTPEEHRSAQASTLNAHYTSPTIVSAIYGAVQRLGFTHGHILEPALGIGHFFGLMPEPMRQQSRLSGVEIDATTASIARLLYPGAHISQQGFEQSRLPDNAFDLAISNVPFGNYKVFDPEFNKHGFLIHDYFFAKALQKTRPGGLIAFITSKGTMDKADRRVRDYMHERAELLGAIRLPNTAFKQNANTEVTTDIIFLRRLENGESPCGHDWRELAKYVNSQGVTFEINRYFAERRHMMCGDMAEEATMYGPGEPALVPDARPLEEALKEAVARLPQGIYRELAISCSDNEVAGEGLPAPEGIKEVGFALHDGHVTARQGNHLVLVEGLSGEASRRIRGLILVRDALREVLRTQLEESGEPAILAARQQLHIRYDHFVSRFGPINALANRRAFRSDPDSPLLCSLEDYRPDSKGAKKAAIFRERTIHASAPVRHADSARDALVVTLNERAKVDLEHMAGLLQKDVTDIMPELKGLIFLNPETRHWETEDNYLFGNVRDKLKLARQAAAADDRFQENVDALQAVQPEDLKPSEIEARLGAAWIPAQDVAAFASSLLGGEKVEVSHAPQVGIWFVRGSNQARSSVANTTEWGIARYSALDLIQDSLNLKTPTVYDKDTVSSNLVVNSVETEGARDRQEKLKERFKTWIWEDDDRRERLCRQYNDQFNSVRLRVFNGSHLTLPGSSLHVSLRPHQKAAVWRIIQSKNTLLAHAVGAGKTFSMVAAGIEMKRLGLATKPMFVVPNHMLTQFSTELLILYPNATILAAGKNDFEAARRAQLFSRIATGNWDAVIVTHSSFEKIPLSTHARKDFISSQIAEIEEVIRDQKSDRSGTRLVKELERVRKRLEVKLEALSADKKKDLTLTFEELGVDRLFIDEAHKFKNLFYVTKMTRVAGLPQTASERAFDLFLKVQHIQRRNDGGGVVFATGTPISNTMAEMFTMQRYLQMASLRRHGLQHFDSWAGTFGETVTAMELSPDGAGYRMQHRFARFVNVPELMQQFRQAADVQTADMLKLPIPKLESGHAIIVSAPCSPMLKKFVEQLVKRAEKVKGGKIDPKKDNMLKITSEGRLAALDIRLAFPGAADAPDSKVNLAVEKIHRIWLESATRNNAQLVFCDLSTPQKGKRGFSVYDDIRDKLVARGIPDEQIAFIQQHDTDAAKDALFKSVRAGRVRVLLGSTLKMGEGTNVQQRLIALHHLDAPWRPSDIEQREGRILRQGNQNEFVSVFRYVTEGSFDAYMWQTLETKARFIAQVMTGDASMRKAEDVDSTALSYAEVKAIASGNPMVMEKAQIDAEVIRLTRLQRQHMDGVHTMRLRIKRTKQLIKETGQLAENLKQDIRTRTPTRGDQFSMTIENQSFDDRLTAGRKMVFIGAALKPLQVTGRIGSIAGFPISMRRLDTRIELRIHGKNNYEATVSESPQGTISSLEHALDGLDKHLQEVNSNLRRHKDQLEALNIQVQSPFEHEDKLSAARNRQQEIIEALDITKNQASVQVDEGAEDQSDTLRKDIQVKRHANKP</sequence>
<dbReference type="SMART" id="SM00487">
    <property type="entry name" value="DEXDc"/>
    <property type="match status" value="1"/>
</dbReference>
<dbReference type="SUPFAM" id="SSF53335">
    <property type="entry name" value="S-adenosyl-L-methionine-dependent methyltransferases"/>
    <property type="match status" value="1"/>
</dbReference>
<feature type="domain" description="Helicase ATP-binding" evidence="3">
    <location>
        <begin position="784"/>
        <end position="1055"/>
    </location>
</feature>
<name>A0A5R8KG49_9BACT</name>
<dbReference type="Gene3D" id="3.40.50.150">
    <property type="entry name" value="Vaccinia Virus protein VP39"/>
    <property type="match status" value="1"/>
</dbReference>
<dbReference type="PANTHER" id="PTHR41313">
    <property type="entry name" value="ADENINE-SPECIFIC METHYLTRANSFERASE"/>
    <property type="match status" value="1"/>
</dbReference>
<reference evidence="4 5" key="1">
    <citation type="submission" date="2019-05" db="EMBL/GenBank/DDBJ databases">
        <title>Verrucobacter flavum gen. nov., sp. nov. a new member of the family Verrucomicrobiaceae.</title>
        <authorList>
            <person name="Szuroczki S."/>
            <person name="Abbaszade G."/>
            <person name="Szabo A."/>
            <person name="Felfoldi T."/>
            <person name="Schumann P."/>
            <person name="Boka K."/>
            <person name="Keki Z."/>
            <person name="Toumi M."/>
            <person name="Toth E."/>
        </authorList>
    </citation>
    <scope>NUCLEOTIDE SEQUENCE [LARGE SCALE GENOMIC DNA]</scope>
    <source>
        <strain evidence="4 5">MG-N-17</strain>
    </source>
</reference>
<organism evidence="4 5">
    <name type="scientific">Phragmitibacter flavus</name>
    <dbReference type="NCBI Taxonomy" id="2576071"/>
    <lineage>
        <taxon>Bacteria</taxon>
        <taxon>Pseudomonadati</taxon>
        <taxon>Verrucomicrobiota</taxon>
        <taxon>Verrucomicrobiia</taxon>
        <taxon>Verrucomicrobiales</taxon>
        <taxon>Verrucomicrobiaceae</taxon>
        <taxon>Phragmitibacter</taxon>
    </lineage>
</organism>
<dbReference type="OrthoDB" id="9151960at2"/>
<dbReference type="InterPro" id="IPR014001">
    <property type="entry name" value="Helicase_ATP-bd"/>
</dbReference>
<dbReference type="InterPro" id="IPR006935">
    <property type="entry name" value="Helicase/UvrB_N"/>
</dbReference>
<evidence type="ECO:0000256" key="1">
    <source>
        <dbReference type="SAM" id="Coils"/>
    </source>
</evidence>
<keyword evidence="1" id="KW-0175">Coiled coil</keyword>